<feature type="region of interest" description="Disordered" evidence="1">
    <location>
        <begin position="106"/>
        <end position="128"/>
    </location>
</feature>
<dbReference type="EMBL" id="SPHZ02000008">
    <property type="protein sequence ID" value="KAF0904893.1"/>
    <property type="molecule type" value="Genomic_DNA"/>
</dbReference>
<feature type="compositionally biased region" description="Pro residues" evidence="1">
    <location>
        <begin position="117"/>
        <end position="128"/>
    </location>
</feature>
<feature type="transmembrane region" description="Helical" evidence="2">
    <location>
        <begin position="17"/>
        <end position="37"/>
    </location>
</feature>
<proteinExistence type="predicted"/>
<name>A0A6G1CZI1_9ORYZ</name>
<keyword evidence="2" id="KW-0472">Membrane</keyword>
<keyword evidence="4" id="KW-1185">Reference proteome</keyword>
<evidence type="ECO:0000256" key="2">
    <source>
        <dbReference type="SAM" id="Phobius"/>
    </source>
</evidence>
<keyword evidence="2" id="KW-0812">Transmembrane</keyword>
<evidence type="ECO:0000313" key="4">
    <source>
        <dbReference type="Proteomes" id="UP000479710"/>
    </source>
</evidence>
<dbReference type="AlphaFoldDB" id="A0A6G1CZI1"/>
<evidence type="ECO:0000313" key="3">
    <source>
        <dbReference type="EMBL" id="KAF0904893.1"/>
    </source>
</evidence>
<accession>A0A6G1CZI1</accession>
<dbReference type="Proteomes" id="UP000479710">
    <property type="component" value="Unassembled WGS sequence"/>
</dbReference>
<keyword evidence="2" id="KW-1133">Transmembrane helix</keyword>
<organism evidence="3 4">
    <name type="scientific">Oryza meyeriana var. granulata</name>
    <dbReference type="NCBI Taxonomy" id="110450"/>
    <lineage>
        <taxon>Eukaryota</taxon>
        <taxon>Viridiplantae</taxon>
        <taxon>Streptophyta</taxon>
        <taxon>Embryophyta</taxon>
        <taxon>Tracheophyta</taxon>
        <taxon>Spermatophyta</taxon>
        <taxon>Magnoliopsida</taxon>
        <taxon>Liliopsida</taxon>
        <taxon>Poales</taxon>
        <taxon>Poaceae</taxon>
        <taxon>BOP clade</taxon>
        <taxon>Oryzoideae</taxon>
        <taxon>Oryzeae</taxon>
        <taxon>Oryzinae</taxon>
        <taxon>Oryza</taxon>
        <taxon>Oryza meyeriana</taxon>
    </lineage>
</organism>
<gene>
    <name evidence="3" type="ORF">E2562_038632</name>
</gene>
<protein>
    <submittedName>
        <fullName evidence="3">Uncharacterized protein</fullName>
    </submittedName>
</protein>
<reference evidence="3 4" key="1">
    <citation type="submission" date="2019-11" db="EMBL/GenBank/DDBJ databases">
        <title>Whole genome sequence of Oryza granulata.</title>
        <authorList>
            <person name="Li W."/>
        </authorList>
    </citation>
    <scope>NUCLEOTIDE SEQUENCE [LARGE SCALE GENOMIC DNA]</scope>
    <source>
        <strain evidence="4">cv. Menghai</strain>
        <tissue evidence="3">Leaf</tissue>
    </source>
</reference>
<evidence type="ECO:0000256" key="1">
    <source>
        <dbReference type="SAM" id="MobiDB-lite"/>
    </source>
</evidence>
<comment type="caution">
    <text evidence="3">The sequence shown here is derived from an EMBL/GenBank/DDBJ whole genome shotgun (WGS) entry which is preliminary data.</text>
</comment>
<sequence length="144" mass="14921">MAILPMMAGGAAPPRRVVAVLALRIVMAASLFGGLLLPGARLGQPRGGRGPARLRSTAQRLVLLDARLGLHAPAQILQPPRRQRHDVVIGGVVDVGARRTRGLLGVRGCGPRHRVPPSEPLPPLPARPPLPLGPCGLGSCALAL</sequence>